<comment type="caution">
    <text evidence="2">The sequence shown here is derived from an EMBL/GenBank/DDBJ whole genome shotgun (WGS) entry which is preliminary data.</text>
</comment>
<evidence type="ECO:0000313" key="2">
    <source>
        <dbReference type="EMBL" id="KTD23080.1"/>
    </source>
</evidence>
<protein>
    <submittedName>
        <fullName evidence="2">Putative phosphatidoglycerophosphate synthase</fullName>
    </submittedName>
</protein>
<dbReference type="GO" id="GO:0016780">
    <property type="term" value="F:phosphotransferase activity, for other substituted phosphate groups"/>
    <property type="evidence" value="ECO:0007669"/>
    <property type="project" value="InterPro"/>
</dbReference>
<dbReference type="Gene3D" id="1.20.120.1760">
    <property type="match status" value="1"/>
</dbReference>
<proteinExistence type="inferred from homology"/>
<dbReference type="Pfam" id="PF01066">
    <property type="entry name" value="CDP-OH_P_transf"/>
    <property type="match status" value="1"/>
</dbReference>
<dbReference type="OrthoDB" id="9790577at2"/>
<sequence>MIETFIRAPYQHMLVDPVAKWLIRSVSPNQLTLLSGFAGLLILPCLYFGAPILAIVLLLFSGYLDTLDGTLARLTEQSSDWGTVLDITVDRGVEFIIILSLWVVSPDARSFWVIMMLGSVLLCITSFLVVGIFTSNDSDKGFYYSPGIMERAEAFLFFIAMMLWPAYFSTLAFLFSFLVLLTAIIRLKQFYNVHLSKPKPVADQTIDRSWSHD</sequence>
<dbReference type="InterPro" id="IPR048254">
    <property type="entry name" value="CDP_ALCOHOL_P_TRANSF_CS"/>
</dbReference>
<evidence type="ECO:0000313" key="3">
    <source>
        <dbReference type="Proteomes" id="UP000054761"/>
    </source>
</evidence>
<dbReference type="GO" id="GO:0016020">
    <property type="term" value="C:membrane"/>
    <property type="evidence" value="ECO:0007669"/>
    <property type="project" value="InterPro"/>
</dbReference>
<accession>A0A0W0VSM9</accession>
<reference evidence="2 3" key="1">
    <citation type="submission" date="2015-11" db="EMBL/GenBank/DDBJ databases">
        <title>Genomic analysis of 38 Legionella species identifies large and diverse effector repertoires.</title>
        <authorList>
            <person name="Burstein D."/>
            <person name="Amaro F."/>
            <person name="Zusman T."/>
            <person name="Lifshitz Z."/>
            <person name="Cohen O."/>
            <person name="Gilbert J.A."/>
            <person name="Pupko T."/>
            <person name="Shuman H.A."/>
            <person name="Segal G."/>
        </authorList>
    </citation>
    <scope>NUCLEOTIDE SEQUENCE [LARGE SCALE GENOMIC DNA]</scope>
    <source>
        <strain evidence="2 3">Bercovier 4</strain>
    </source>
</reference>
<organism evidence="2 3">
    <name type="scientific">Legionella israelensis</name>
    <dbReference type="NCBI Taxonomy" id="454"/>
    <lineage>
        <taxon>Bacteria</taxon>
        <taxon>Pseudomonadati</taxon>
        <taxon>Pseudomonadota</taxon>
        <taxon>Gammaproteobacteria</taxon>
        <taxon>Legionellales</taxon>
        <taxon>Legionellaceae</taxon>
        <taxon>Legionella</taxon>
    </lineage>
</organism>
<dbReference type="GO" id="GO:0008654">
    <property type="term" value="P:phospholipid biosynthetic process"/>
    <property type="evidence" value="ECO:0007669"/>
    <property type="project" value="InterPro"/>
</dbReference>
<dbReference type="STRING" id="454.Lisr_1448"/>
<dbReference type="InterPro" id="IPR000462">
    <property type="entry name" value="CDP-OH_P_trans"/>
</dbReference>
<dbReference type="PROSITE" id="PS00379">
    <property type="entry name" value="CDP_ALCOHOL_P_TRANSF"/>
    <property type="match status" value="1"/>
</dbReference>
<gene>
    <name evidence="2" type="ORF">Lisr_1448</name>
</gene>
<evidence type="ECO:0000256" key="1">
    <source>
        <dbReference type="RuleBase" id="RU003750"/>
    </source>
</evidence>
<keyword evidence="1" id="KW-0808">Transferase</keyword>
<dbReference type="RefSeq" id="WP_058501802.1">
    <property type="nucleotide sequence ID" value="NZ_CAAAJA010000075.1"/>
</dbReference>
<dbReference type="EMBL" id="LNYH01000077">
    <property type="protein sequence ID" value="KTD23080.1"/>
    <property type="molecule type" value="Genomic_DNA"/>
</dbReference>
<name>A0A0W0VSM9_9GAMM</name>
<dbReference type="AlphaFoldDB" id="A0A0W0VSM9"/>
<dbReference type="PATRIC" id="fig|454.4.peg.1572"/>
<dbReference type="InterPro" id="IPR043130">
    <property type="entry name" value="CDP-OH_PTrfase_TM_dom"/>
</dbReference>
<comment type="similarity">
    <text evidence="1">Belongs to the CDP-alcohol phosphatidyltransferase class-I family.</text>
</comment>
<dbReference type="Proteomes" id="UP000054761">
    <property type="component" value="Unassembled WGS sequence"/>
</dbReference>
<keyword evidence="3" id="KW-1185">Reference proteome</keyword>